<dbReference type="Gene3D" id="1.10.10.10">
    <property type="entry name" value="Winged helix-like DNA-binding domain superfamily/Winged helix DNA-binding domain"/>
    <property type="match status" value="1"/>
</dbReference>
<dbReference type="OrthoDB" id="6988449at2"/>
<organism evidence="6 7">
    <name type="scientific">Terasakiispira papahanaumokuakeensis</name>
    <dbReference type="NCBI Taxonomy" id="197479"/>
    <lineage>
        <taxon>Bacteria</taxon>
        <taxon>Pseudomonadati</taxon>
        <taxon>Pseudomonadota</taxon>
        <taxon>Gammaproteobacteria</taxon>
        <taxon>Oceanospirillales</taxon>
        <taxon>Terasakiispira</taxon>
    </lineage>
</organism>
<dbReference type="EMBL" id="MDTQ01000001">
    <property type="protein sequence ID" value="ODC05414.1"/>
    <property type="molecule type" value="Genomic_DNA"/>
</dbReference>
<accession>A0A1E2VEM0</accession>
<dbReference type="SUPFAM" id="SSF46785">
    <property type="entry name" value="Winged helix' DNA-binding domain"/>
    <property type="match status" value="1"/>
</dbReference>
<dbReference type="InterPro" id="IPR005119">
    <property type="entry name" value="LysR_subst-bd"/>
</dbReference>
<dbReference type="RefSeq" id="WP_069000435.1">
    <property type="nucleotide sequence ID" value="NZ_MDTQ01000001.1"/>
</dbReference>
<gene>
    <name evidence="6" type="ORF">BFW38_11820</name>
</gene>
<keyword evidence="4" id="KW-0804">Transcription</keyword>
<dbReference type="PANTHER" id="PTHR30126">
    <property type="entry name" value="HTH-TYPE TRANSCRIPTIONAL REGULATOR"/>
    <property type="match status" value="1"/>
</dbReference>
<keyword evidence="2" id="KW-0805">Transcription regulation</keyword>
<dbReference type="Pfam" id="PF00126">
    <property type="entry name" value="HTH_1"/>
    <property type="match status" value="1"/>
</dbReference>
<dbReference type="InterPro" id="IPR036388">
    <property type="entry name" value="WH-like_DNA-bd_sf"/>
</dbReference>
<sequence>MHKVTLEQWRMLKAVVDHGGFAQAGEAIHKSASTINHAVHKLQDALGVQILEVRGRRAFLTLAGEALLRRAGQLLEEAQAIEDVAAYLAEGTEAQVRLAVDQIFPQAALASALAHFSAAYPQVRVQLHEPVLSGGAELLYEGVVDLLITASSVQGFLGDPLLSTRFICVAHPDHPLHQSERPLSLRDLRHHRQLVVRDSARSSTLDAGWLKAEQRWTVGHLSTSVGMLIRGLGFAWVPEHLVTTALTSGQLKQVPLTAGGTRHTVVQLIHADQDREGAATQFLADQLRLASQVYDADHQPDLDHPELS</sequence>
<keyword evidence="7" id="KW-1185">Reference proteome</keyword>
<evidence type="ECO:0000313" key="7">
    <source>
        <dbReference type="Proteomes" id="UP000094291"/>
    </source>
</evidence>
<dbReference type="PROSITE" id="PS50931">
    <property type="entry name" value="HTH_LYSR"/>
    <property type="match status" value="1"/>
</dbReference>
<evidence type="ECO:0000313" key="6">
    <source>
        <dbReference type="EMBL" id="ODC05414.1"/>
    </source>
</evidence>
<comment type="similarity">
    <text evidence="1">Belongs to the LysR transcriptional regulatory family.</text>
</comment>
<dbReference type="InterPro" id="IPR036390">
    <property type="entry name" value="WH_DNA-bd_sf"/>
</dbReference>
<proteinExistence type="inferred from homology"/>
<keyword evidence="3" id="KW-0238">DNA-binding</keyword>
<comment type="caution">
    <text evidence="6">The sequence shown here is derived from an EMBL/GenBank/DDBJ whole genome shotgun (WGS) entry which is preliminary data.</text>
</comment>
<dbReference type="GO" id="GO:0000976">
    <property type="term" value="F:transcription cis-regulatory region binding"/>
    <property type="evidence" value="ECO:0007669"/>
    <property type="project" value="TreeGrafter"/>
</dbReference>
<dbReference type="PANTHER" id="PTHR30126:SF88">
    <property type="entry name" value="TRANSCRIPTIONAL REGULATOR-RELATED"/>
    <property type="match status" value="1"/>
</dbReference>
<dbReference type="STRING" id="197479.BFW38_11820"/>
<reference evidence="6 7" key="1">
    <citation type="submission" date="2016-08" db="EMBL/GenBank/DDBJ databases">
        <authorList>
            <person name="Seilhamer J.J."/>
        </authorList>
    </citation>
    <scope>NUCLEOTIDE SEQUENCE [LARGE SCALE GENOMIC DNA]</scope>
    <source>
        <strain evidence="6 7">PH27A</strain>
    </source>
</reference>
<evidence type="ECO:0000256" key="4">
    <source>
        <dbReference type="ARBA" id="ARBA00023163"/>
    </source>
</evidence>
<dbReference type="GO" id="GO:0003700">
    <property type="term" value="F:DNA-binding transcription factor activity"/>
    <property type="evidence" value="ECO:0007669"/>
    <property type="project" value="InterPro"/>
</dbReference>
<evidence type="ECO:0000256" key="1">
    <source>
        <dbReference type="ARBA" id="ARBA00009437"/>
    </source>
</evidence>
<feature type="domain" description="HTH lysR-type" evidence="5">
    <location>
        <begin position="4"/>
        <end position="61"/>
    </location>
</feature>
<dbReference type="SUPFAM" id="SSF53850">
    <property type="entry name" value="Periplasmic binding protein-like II"/>
    <property type="match status" value="1"/>
</dbReference>
<dbReference type="Gene3D" id="3.40.190.290">
    <property type="match status" value="1"/>
</dbReference>
<dbReference type="Pfam" id="PF03466">
    <property type="entry name" value="LysR_substrate"/>
    <property type="match status" value="1"/>
</dbReference>
<evidence type="ECO:0000256" key="3">
    <source>
        <dbReference type="ARBA" id="ARBA00023125"/>
    </source>
</evidence>
<protein>
    <submittedName>
        <fullName evidence="6">LysR family transcriptional regulator</fullName>
    </submittedName>
</protein>
<dbReference type="Proteomes" id="UP000094291">
    <property type="component" value="Unassembled WGS sequence"/>
</dbReference>
<dbReference type="AlphaFoldDB" id="A0A1E2VEM0"/>
<evidence type="ECO:0000256" key="2">
    <source>
        <dbReference type="ARBA" id="ARBA00023015"/>
    </source>
</evidence>
<dbReference type="InterPro" id="IPR000847">
    <property type="entry name" value="LysR_HTH_N"/>
</dbReference>
<evidence type="ECO:0000259" key="5">
    <source>
        <dbReference type="PROSITE" id="PS50931"/>
    </source>
</evidence>
<name>A0A1E2VEM0_9GAMM</name>